<dbReference type="GeneID" id="98146641"/>
<sequence>MERALAYRAHRLEIFRLYVVERRTRPQAKAEFESRVTSEPHLTQDQWNRLLYNMRIIKSLKEDEVVILYPILAATPGHKYRLIFAGDVLQNNEKIEERWKRIDDAVKANPKVSDRRLYYSLCVDVNLTAALHDPDAFRNFQHLLFTTRVHFESSFSHGTWALNHQGLYARTTELRQQLTDLSRFHNTISHALNEMNGIKPERGRALWETASTMHRTIVQNSHHRQFPDIVGILLVAWRDGNEQLQQSIRDDLVRLARTTLAENEPRRIMFECLERLDLTQIAPLYIAYDSYCRALWMSKVQGDPVKAYYSYNQASFPRAEAGQFYSLFQGMDLRGIQVILDRMEMELGPLTHEALCEMDCITRQLCDRVDRLGMDFDYNQDRQLNLDAAMTFILFGDSRNEQGFVADAREAFNRAVQLRNQIVPEDVWDAARAAALNNLVELDTRLGSVLTADASAASIDRMYPGI</sequence>
<proteinExistence type="predicted"/>
<reference evidence="1 2" key="1">
    <citation type="submission" date="2024-07" db="EMBL/GenBank/DDBJ databases">
        <title>Section-level genome sequencing and comparative genomics of Aspergillus sections Usti and Cavernicolus.</title>
        <authorList>
            <consortium name="Lawrence Berkeley National Laboratory"/>
            <person name="Nybo J.L."/>
            <person name="Vesth T.C."/>
            <person name="Theobald S."/>
            <person name="Frisvad J.C."/>
            <person name="Larsen T.O."/>
            <person name="Kjaerboelling I."/>
            <person name="Rothschild-Mancinelli K."/>
            <person name="Lyhne E.K."/>
            <person name="Kogle M.E."/>
            <person name="Barry K."/>
            <person name="Clum A."/>
            <person name="Na H."/>
            <person name="Ledsgaard L."/>
            <person name="Lin J."/>
            <person name="Lipzen A."/>
            <person name="Kuo A."/>
            <person name="Riley R."/>
            <person name="Mondo S."/>
            <person name="Labutti K."/>
            <person name="Haridas S."/>
            <person name="Pangalinan J."/>
            <person name="Salamov A.A."/>
            <person name="Simmons B.A."/>
            <person name="Magnuson J.K."/>
            <person name="Chen J."/>
            <person name="Drula E."/>
            <person name="Henrissat B."/>
            <person name="Wiebenga A."/>
            <person name="Lubbers R.J."/>
            <person name="Gomes A.C."/>
            <person name="Macurrencykelacurrency M.R."/>
            <person name="Stajich J."/>
            <person name="Grigoriev I.V."/>
            <person name="Mortensen U.H."/>
            <person name="De Vries R.P."/>
            <person name="Baker S.E."/>
            <person name="Andersen M.R."/>
        </authorList>
    </citation>
    <scope>NUCLEOTIDE SEQUENCE [LARGE SCALE GENOMIC DNA]</scope>
    <source>
        <strain evidence="1 2">CBS 449.75</strain>
    </source>
</reference>
<protein>
    <submittedName>
        <fullName evidence="1">Uncharacterized protein</fullName>
    </submittedName>
</protein>
<accession>A0ABR4LFN8</accession>
<name>A0ABR4LFN8_9EURO</name>
<evidence type="ECO:0000313" key="1">
    <source>
        <dbReference type="EMBL" id="KAL2863364.1"/>
    </source>
</evidence>
<keyword evidence="2" id="KW-1185">Reference proteome</keyword>
<evidence type="ECO:0000313" key="2">
    <source>
        <dbReference type="Proteomes" id="UP001610432"/>
    </source>
</evidence>
<gene>
    <name evidence="1" type="ORF">BJX67DRAFT_374565</name>
</gene>
<dbReference type="EMBL" id="JBFXLQ010000052">
    <property type="protein sequence ID" value="KAL2863364.1"/>
    <property type="molecule type" value="Genomic_DNA"/>
</dbReference>
<comment type="caution">
    <text evidence="1">The sequence shown here is derived from an EMBL/GenBank/DDBJ whole genome shotgun (WGS) entry which is preliminary data.</text>
</comment>
<dbReference type="RefSeq" id="XP_070882343.1">
    <property type="nucleotide sequence ID" value="XM_071031569.1"/>
</dbReference>
<organism evidence="1 2">
    <name type="scientific">Aspergillus lucknowensis</name>
    <dbReference type="NCBI Taxonomy" id="176173"/>
    <lineage>
        <taxon>Eukaryota</taxon>
        <taxon>Fungi</taxon>
        <taxon>Dikarya</taxon>
        <taxon>Ascomycota</taxon>
        <taxon>Pezizomycotina</taxon>
        <taxon>Eurotiomycetes</taxon>
        <taxon>Eurotiomycetidae</taxon>
        <taxon>Eurotiales</taxon>
        <taxon>Aspergillaceae</taxon>
        <taxon>Aspergillus</taxon>
        <taxon>Aspergillus subgen. Nidulantes</taxon>
    </lineage>
</organism>
<dbReference type="Proteomes" id="UP001610432">
    <property type="component" value="Unassembled WGS sequence"/>
</dbReference>